<dbReference type="EMBL" id="MU150231">
    <property type="protein sequence ID" value="KAF9468908.1"/>
    <property type="molecule type" value="Genomic_DNA"/>
</dbReference>
<dbReference type="Pfam" id="PF00005">
    <property type="entry name" value="ABC_tran"/>
    <property type="match status" value="1"/>
</dbReference>
<comment type="caution">
    <text evidence="5">The sequence shown here is derived from an EMBL/GenBank/DDBJ whole genome shotgun (WGS) entry which is preliminary data.</text>
</comment>
<dbReference type="SMART" id="SM00382">
    <property type="entry name" value="AAA"/>
    <property type="match status" value="1"/>
</dbReference>
<keyword evidence="1" id="KW-0547">Nucleotide-binding</keyword>
<dbReference type="InterPro" id="IPR039421">
    <property type="entry name" value="Type_1_exporter"/>
</dbReference>
<dbReference type="GO" id="GO:0034040">
    <property type="term" value="F:ATPase-coupled lipid transmembrane transporter activity"/>
    <property type="evidence" value="ECO:0007669"/>
    <property type="project" value="TreeGrafter"/>
</dbReference>
<evidence type="ECO:0000256" key="2">
    <source>
        <dbReference type="ARBA" id="ARBA00022840"/>
    </source>
</evidence>
<dbReference type="InterPro" id="IPR003593">
    <property type="entry name" value="AAA+_ATPase"/>
</dbReference>
<feature type="domain" description="ABC transporter" evidence="4">
    <location>
        <begin position="454"/>
        <end position="718"/>
    </location>
</feature>
<proteinExistence type="predicted"/>
<protein>
    <submittedName>
        <fullName evidence="5">P-loop containing nucleoside triphosphate hydrolase protein</fullName>
    </submittedName>
</protein>
<keyword evidence="2" id="KW-0067">ATP-binding</keyword>
<feature type="compositionally biased region" description="Basic and acidic residues" evidence="3">
    <location>
        <begin position="41"/>
        <end position="56"/>
    </location>
</feature>
<gene>
    <name evidence="5" type="ORF">BDZ94DRAFT_1244886</name>
</gene>
<accession>A0A9P6CQR6</accession>
<organism evidence="5 6">
    <name type="scientific">Collybia nuda</name>
    <dbReference type="NCBI Taxonomy" id="64659"/>
    <lineage>
        <taxon>Eukaryota</taxon>
        <taxon>Fungi</taxon>
        <taxon>Dikarya</taxon>
        <taxon>Basidiomycota</taxon>
        <taxon>Agaricomycotina</taxon>
        <taxon>Agaricomycetes</taxon>
        <taxon>Agaricomycetidae</taxon>
        <taxon>Agaricales</taxon>
        <taxon>Tricholomatineae</taxon>
        <taxon>Clitocybaceae</taxon>
        <taxon>Collybia</taxon>
    </lineage>
</organism>
<keyword evidence="5" id="KW-0378">Hydrolase</keyword>
<feature type="region of interest" description="Disordered" evidence="3">
    <location>
        <begin position="32"/>
        <end position="57"/>
    </location>
</feature>
<dbReference type="Proteomes" id="UP000807353">
    <property type="component" value="Unassembled WGS sequence"/>
</dbReference>
<dbReference type="InterPro" id="IPR027417">
    <property type="entry name" value="P-loop_NTPase"/>
</dbReference>
<evidence type="ECO:0000256" key="3">
    <source>
        <dbReference type="SAM" id="MobiDB-lite"/>
    </source>
</evidence>
<dbReference type="InterPro" id="IPR003439">
    <property type="entry name" value="ABC_transporter-like_ATP-bd"/>
</dbReference>
<name>A0A9P6CQR6_9AGAR</name>
<dbReference type="Gene3D" id="3.40.50.300">
    <property type="entry name" value="P-loop containing nucleotide triphosphate hydrolases"/>
    <property type="match status" value="1"/>
</dbReference>
<dbReference type="GO" id="GO:0016887">
    <property type="term" value="F:ATP hydrolysis activity"/>
    <property type="evidence" value="ECO:0007669"/>
    <property type="project" value="InterPro"/>
</dbReference>
<dbReference type="SUPFAM" id="SSF52540">
    <property type="entry name" value="P-loop containing nucleoside triphosphate hydrolases"/>
    <property type="match status" value="1"/>
</dbReference>
<dbReference type="PANTHER" id="PTHR24221:SF646">
    <property type="entry name" value="HAEMOLYSIN SECRETION ATP-BINDING PROTEIN"/>
    <property type="match status" value="1"/>
</dbReference>
<evidence type="ECO:0000313" key="5">
    <source>
        <dbReference type="EMBL" id="KAF9468908.1"/>
    </source>
</evidence>
<dbReference type="OrthoDB" id="6500128at2759"/>
<dbReference type="AlphaFoldDB" id="A0A9P6CQR6"/>
<dbReference type="PANTHER" id="PTHR24221">
    <property type="entry name" value="ATP-BINDING CASSETTE SUB-FAMILY B"/>
    <property type="match status" value="1"/>
</dbReference>
<dbReference type="PROSITE" id="PS50893">
    <property type="entry name" value="ABC_TRANSPORTER_2"/>
    <property type="match status" value="1"/>
</dbReference>
<evidence type="ECO:0000259" key="4">
    <source>
        <dbReference type="PROSITE" id="PS50893"/>
    </source>
</evidence>
<evidence type="ECO:0000256" key="1">
    <source>
        <dbReference type="ARBA" id="ARBA00022741"/>
    </source>
</evidence>
<dbReference type="GO" id="GO:0005524">
    <property type="term" value="F:ATP binding"/>
    <property type="evidence" value="ECO:0007669"/>
    <property type="project" value="UniProtKB-KW"/>
</dbReference>
<keyword evidence="6" id="KW-1185">Reference proteome</keyword>
<reference evidence="5" key="1">
    <citation type="submission" date="2020-11" db="EMBL/GenBank/DDBJ databases">
        <authorList>
            <consortium name="DOE Joint Genome Institute"/>
            <person name="Ahrendt S."/>
            <person name="Riley R."/>
            <person name="Andreopoulos W."/>
            <person name="Labutti K."/>
            <person name="Pangilinan J."/>
            <person name="Ruiz-Duenas F.J."/>
            <person name="Barrasa J.M."/>
            <person name="Sanchez-Garcia M."/>
            <person name="Camarero S."/>
            <person name="Miyauchi S."/>
            <person name="Serrano A."/>
            <person name="Linde D."/>
            <person name="Babiker R."/>
            <person name="Drula E."/>
            <person name="Ayuso-Fernandez I."/>
            <person name="Pacheco R."/>
            <person name="Padilla G."/>
            <person name="Ferreira P."/>
            <person name="Barriuso J."/>
            <person name="Kellner H."/>
            <person name="Castanera R."/>
            <person name="Alfaro M."/>
            <person name="Ramirez L."/>
            <person name="Pisabarro A.G."/>
            <person name="Kuo A."/>
            <person name="Tritt A."/>
            <person name="Lipzen A."/>
            <person name="He G."/>
            <person name="Yan M."/>
            <person name="Ng V."/>
            <person name="Cullen D."/>
            <person name="Martin F."/>
            <person name="Rosso M.-N."/>
            <person name="Henrissat B."/>
            <person name="Hibbett D."/>
            <person name="Martinez A.T."/>
            <person name="Grigoriev I.V."/>
        </authorList>
    </citation>
    <scope>NUCLEOTIDE SEQUENCE</scope>
    <source>
        <strain evidence="5">CBS 247.69</strain>
    </source>
</reference>
<dbReference type="PROSITE" id="PS00211">
    <property type="entry name" value="ABC_TRANSPORTER_1"/>
    <property type="match status" value="1"/>
</dbReference>
<dbReference type="InterPro" id="IPR017871">
    <property type="entry name" value="ABC_transporter-like_CS"/>
</dbReference>
<sequence length="720" mass="80298">MHLPTSHYSNMCQRLSSHMLFFTDLHIPSPSRPSPLCRPQLLKEKKEKPRERESRSGYDAWLASREVPSQKGAYLIAGAQRPLNLANARLAYRCLVEDSALSFFQVLWGLNPVRTTLMMSLNIVRSLFPAFRGYSQALIIDELHSLIASGSFTWFRLLCLVSTEMLRRVVEGLLDSLAFSNENVVLGSARFFVEHQQLEHRVRLDIPTLADPVVRDLLQESDLFARSFNGSGFGLLSPLDFVHVLSLATEIISHIWLVISLTRGATHIGVLLISIFSTMLPLLLTRCNFSQRQSDPPYNAYEARAAARHERMRNLAYSETHRPEIVLFGLGDWILKSWASARKIVLASEQPQSLLDSSFFARLNFPDLLFALQNIPLVLLMQSSSTTLGSLTLYRSSIQSVVYACGNLVTTARMAFQGIFLMSAFCASMKLKPRLQPQDQDLVVYESLPAGIRIDVRGLSYTYPGSSEAALKDINFSLAAGETLAIVGYNGSGKSTLARVLLRIVEFDKGILQINGVDIRRYNPDEYHKHISAVFQGFSKFNATVKENVGLGHVDKLGQRSAIEKAIHLAEADTLVALLPHGIQTMLETPGFESVSYPGMNNPTSPPHHGLSGGEWQRIAIARAFMRAVQPEVDLLLFDEPTSSLDARAQNQIFDTIEKISRTPSGERTKSVIFITHRLSTARRADKIAMMENGTISEFGTHQELIKRNGSYAALYRASV</sequence>
<evidence type="ECO:0000313" key="6">
    <source>
        <dbReference type="Proteomes" id="UP000807353"/>
    </source>
</evidence>